<dbReference type="AlphaFoldDB" id="A0A5N5QGD2"/>
<evidence type="ECO:0000313" key="4">
    <source>
        <dbReference type="EMBL" id="KAB5590357.1"/>
    </source>
</evidence>
<dbReference type="Pfam" id="PF00657">
    <property type="entry name" value="Lipase_GDSL"/>
    <property type="match status" value="1"/>
</dbReference>
<evidence type="ECO:0000256" key="1">
    <source>
        <dbReference type="ARBA" id="ARBA00022729"/>
    </source>
</evidence>
<accession>A0A5N5QGD2</accession>
<sequence>MKASGLFLAGALFRSAAAATGPNWPGFKGLRYFFAFGDSYTTVGFNSWAGVPSDTNPLGVSYPGSTTAGGANWVGYLTMQYNQSKFWTYDYAVSGNQVAGVSNQITNDFLSSQGAGNKPSFAPWGASNSLFGKLNGVACLARFTYLFISSATFIGINDLNAGAPIASTINTLFSLQETLYNTGARNFLLINVPPTNRCPFANNNATLASLVTSWNTQLKTSAEAFQAAHSDVAVFYYDSWSLYSKLLDSPSQYGFTDITSTGGDFWIDTIHPRSKVHQYMAQDLATFLASQTAVATGTTTTTTTTTIRATTSVATSSTATSTTSAPASTATGTVAKYGQCGGLGYTGPTACVSGTTCTYSNDWYSQCL</sequence>
<proteinExistence type="predicted"/>
<organism evidence="4 5">
    <name type="scientific">Ceratobasidium theobromae</name>
    <dbReference type="NCBI Taxonomy" id="1582974"/>
    <lineage>
        <taxon>Eukaryota</taxon>
        <taxon>Fungi</taxon>
        <taxon>Dikarya</taxon>
        <taxon>Basidiomycota</taxon>
        <taxon>Agaricomycotina</taxon>
        <taxon>Agaricomycetes</taxon>
        <taxon>Cantharellales</taxon>
        <taxon>Ceratobasidiaceae</taxon>
        <taxon>Ceratobasidium</taxon>
    </lineage>
</organism>
<dbReference type="PROSITE" id="PS51164">
    <property type="entry name" value="CBM1_2"/>
    <property type="match status" value="1"/>
</dbReference>
<dbReference type="GO" id="GO:0016788">
    <property type="term" value="F:hydrolase activity, acting on ester bonds"/>
    <property type="evidence" value="ECO:0007669"/>
    <property type="project" value="InterPro"/>
</dbReference>
<protein>
    <recommendedName>
        <fullName evidence="3">CBM1 domain-containing protein</fullName>
    </recommendedName>
</protein>
<gene>
    <name evidence="4" type="ORF">CTheo_6216</name>
</gene>
<evidence type="ECO:0000313" key="5">
    <source>
        <dbReference type="Proteomes" id="UP000383932"/>
    </source>
</evidence>
<dbReference type="EMBL" id="SSOP01000176">
    <property type="protein sequence ID" value="KAB5590357.1"/>
    <property type="molecule type" value="Genomic_DNA"/>
</dbReference>
<feature type="chain" id="PRO_5024447429" description="CBM1 domain-containing protein" evidence="2">
    <location>
        <begin position="19"/>
        <end position="368"/>
    </location>
</feature>
<keyword evidence="5" id="KW-1185">Reference proteome</keyword>
<feature type="signal peptide" evidence="2">
    <location>
        <begin position="1"/>
        <end position="18"/>
    </location>
</feature>
<dbReference type="InterPro" id="IPR036514">
    <property type="entry name" value="SGNH_hydro_sf"/>
</dbReference>
<dbReference type="PROSITE" id="PS00562">
    <property type="entry name" value="CBM1_1"/>
    <property type="match status" value="1"/>
</dbReference>
<dbReference type="OrthoDB" id="1600564at2759"/>
<keyword evidence="1 2" id="KW-0732">Signal</keyword>
<dbReference type="Proteomes" id="UP000383932">
    <property type="component" value="Unassembled WGS sequence"/>
</dbReference>
<reference evidence="4 5" key="1">
    <citation type="journal article" date="2019" name="Fungal Biol. Biotechnol.">
        <title>Draft genome sequence of fastidious pathogen Ceratobasidium theobromae, which causes vascular-streak dieback in Theobroma cacao.</title>
        <authorList>
            <person name="Ali S.S."/>
            <person name="Asman A."/>
            <person name="Shao J."/>
            <person name="Firmansyah A.P."/>
            <person name="Susilo A.W."/>
            <person name="Rosmana A."/>
            <person name="McMahon P."/>
            <person name="Junaid M."/>
            <person name="Guest D."/>
            <person name="Kheng T.Y."/>
            <person name="Meinhardt L.W."/>
            <person name="Bailey B.A."/>
        </authorList>
    </citation>
    <scope>NUCLEOTIDE SEQUENCE [LARGE SCALE GENOMIC DNA]</scope>
    <source>
        <strain evidence="4 5">CT2</strain>
    </source>
</reference>
<dbReference type="InterPro" id="IPR000254">
    <property type="entry name" value="CBD"/>
</dbReference>
<dbReference type="InterPro" id="IPR001087">
    <property type="entry name" value="GDSL"/>
</dbReference>
<comment type="caution">
    <text evidence="4">The sequence shown here is derived from an EMBL/GenBank/DDBJ whole genome shotgun (WGS) entry which is preliminary data.</text>
</comment>
<dbReference type="GO" id="GO:0005975">
    <property type="term" value="P:carbohydrate metabolic process"/>
    <property type="evidence" value="ECO:0007669"/>
    <property type="project" value="InterPro"/>
</dbReference>
<dbReference type="SUPFAM" id="SSF52266">
    <property type="entry name" value="SGNH hydrolase"/>
    <property type="match status" value="1"/>
</dbReference>
<dbReference type="SUPFAM" id="SSF57180">
    <property type="entry name" value="Cellulose-binding domain"/>
    <property type="match status" value="1"/>
</dbReference>
<feature type="domain" description="CBM1" evidence="3">
    <location>
        <begin position="332"/>
        <end position="368"/>
    </location>
</feature>
<dbReference type="GO" id="GO:0030248">
    <property type="term" value="F:cellulose binding"/>
    <property type="evidence" value="ECO:0007669"/>
    <property type="project" value="InterPro"/>
</dbReference>
<dbReference type="SMART" id="SM00236">
    <property type="entry name" value="fCBD"/>
    <property type="match status" value="1"/>
</dbReference>
<evidence type="ECO:0000256" key="2">
    <source>
        <dbReference type="SAM" id="SignalP"/>
    </source>
</evidence>
<dbReference type="GO" id="GO:0005576">
    <property type="term" value="C:extracellular region"/>
    <property type="evidence" value="ECO:0007669"/>
    <property type="project" value="InterPro"/>
</dbReference>
<dbReference type="InterPro" id="IPR035971">
    <property type="entry name" value="CBD_sf"/>
</dbReference>
<dbReference type="Pfam" id="PF00734">
    <property type="entry name" value="CBM_1"/>
    <property type="match status" value="1"/>
</dbReference>
<name>A0A5N5QGD2_9AGAM</name>
<dbReference type="Gene3D" id="3.40.50.1110">
    <property type="entry name" value="SGNH hydrolase"/>
    <property type="match status" value="1"/>
</dbReference>
<evidence type="ECO:0000259" key="3">
    <source>
        <dbReference type="PROSITE" id="PS51164"/>
    </source>
</evidence>